<feature type="transmembrane region" description="Helical" evidence="2">
    <location>
        <begin position="25"/>
        <end position="45"/>
    </location>
</feature>
<gene>
    <name evidence="3" type="ORF">GJQ55_10285</name>
</gene>
<evidence type="ECO:0000313" key="4">
    <source>
        <dbReference type="Proteomes" id="UP000596074"/>
    </source>
</evidence>
<dbReference type="AlphaFoldDB" id="A0A9X7UZC4"/>
<dbReference type="KEGG" id="vcw:GJQ55_10285"/>
<keyword evidence="2" id="KW-0812">Transmembrane</keyword>
<accession>A0A9X7UZC4</accession>
<evidence type="ECO:0000256" key="1">
    <source>
        <dbReference type="SAM" id="MobiDB-lite"/>
    </source>
</evidence>
<dbReference type="Proteomes" id="UP000596074">
    <property type="component" value="Chromosome"/>
</dbReference>
<dbReference type="RefSeq" id="WP_228344891.1">
    <property type="nucleotide sequence ID" value="NZ_CP046056.1"/>
</dbReference>
<feature type="transmembrane region" description="Helical" evidence="2">
    <location>
        <begin position="74"/>
        <end position="99"/>
    </location>
</feature>
<dbReference type="InterPro" id="IPR007313">
    <property type="entry name" value="FxsA"/>
</dbReference>
<dbReference type="Pfam" id="PF04186">
    <property type="entry name" value="FxsA"/>
    <property type="match status" value="1"/>
</dbReference>
<dbReference type="PANTHER" id="PTHR35335:SF1">
    <property type="entry name" value="UPF0716 PROTEIN FXSA"/>
    <property type="match status" value="1"/>
</dbReference>
<dbReference type="NCBIfam" id="NF008528">
    <property type="entry name" value="PRK11463.1-2"/>
    <property type="match status" value="1"/>
</dbReference>
<organism evidence="3 4">
    <name type="scientific">Venatoribacter cucullus</name>
    <dbReference type="NCBI Taxonomy" id="2661630"/>
    <lineage>
        <taxon>Bacteria</taxon>
        <taxon>Pseudomonadati</taxon>
        <taxon>Pseudomonadota</taxon>
        <taxon>Gammaproteobacteria</taxon>
        <taxon>Oceanospirillales</taxon>
        <taxon>Oceanospirillaceae</taxon>
        <taxon>Venatoribacter</taxon>
    </lineage>
</organism>
<evidence type="ECO:0000313" key="3">
    <source>
        <dbReference type="EMBL" id="QQD24831.1"/>
    </source>
</evidence>
<dbReference type="EMBL" id="CP046056">
    <property type="protein sequence ID" value="QQD24831.1"/>
    <property type="molecule type" value="Genomic_DNA"/>
</dbReference>
<keyword evidence="2" id="KW-0472">Membrane</keyword>
<dbReference type="GO" id="GO:0016020">
    <property type="term" value="C:membrane"/>
    <property type="evidence" value="ECO:0007669"/>
    <property type="project" value="InterPro"/>
</dbReference>
<dbReference type="PANTHER" id="PTHR35335">
    <property type="entry name" value="UPF0716 PROTEIN FXSA"/>
    <property type="match status" value="1"/>
</dbReference>
<sequence length="164" mass="17488">MPFLILFIVLPILELTVMIKVGTAIGALSTVGLILLTAIVGMVLIRAQGLMTLLRAREKLAAGTLPARELAEGFLLAFAGALLIVPGFITDALGALLLLPPVRKALAGSALKALQMKGTVTMYQSHSVGGERDVFDATDNRITRQPGQRQPPADVIDGEYRRED</sequence>
<reference evidence="3 4" key="1">
    <citation type="submission" date="2019-11" db="EMBL/GenBank/DDBJ databases">
        <title>Venatorbacter sp. nov. a predator of Campylobacter and other Gram-negative bacteria.</title>
        <authorList>
            <person name="Saeedi A."/>
            <person name="Cummings N.J."/>
            <person name="Connerton I.F."/>
            <person name="Connerton P.L."/>
        </authorList>
    </citation>
    <scope>NUCLEOTIDE SEQUENCE [LARGE SCALE GENOMIC DNA]</scope>
    <source>
        <strain evidence="3">XL5</strain>
    </source>
</reference>
<proteinExistence type="predicted"/>
<evidence type="ECO:0000256" key="2">
    <source>
        <dbReference type="SAM" id="Phobius"/>
    </source>
</evidence>
<protein>
    <submittedName>
        <fullName evidence="3">FxsA family protein</fullName>
    </submittedName>
</protein>
<keyword evidence="4" id="KW-1185">Reference proteome</keyword>
<feature type="region of interest" description="Disordered" evidence="1">
    <location>
        <begin position="141"/>
        <end position="164"/>
    </location>
</feature>
<keyword evidence="2" id="KW-1133">Transmembrane helix</keyword>
<name>A0A9X7UZC4_9GAMM</name>